<dbReference type="PANTHER" id="PTHR23162:SF10">
    <property type="entry name" value="FI13205P"/>
    <property type="match status" value="1"/>
</dbReference>
<feature type="region of interest" description="Disordered" evidence="6">
    <location>
        <begin position="588"/>
        <end position="608"/>
    </location>
</feature>
<comment type="subcellular location">
    <subcellularLocation>
        <location evidence="1">Cytoplasm</location>
        <location evidence="1">Cytoskeleton</location>
        <location evidence="1">Microtubule organizing center</location>
        <location evidence="1">Centrosome</location>
    </subcellularLocation>
</comment>
<evidence type="ECO:0000256" key="6">
    <source>
        <dbReference type="SAM" id="MobiDB-lite"/>
    </source>
</evidence>
<evidence type="ECO:0000256" key="2">
    <source>
        <dbReference type="ARBA" id="ARBA00009316"/>
    </source>
</evidence>
<dbReference type="InterPro" id="IPR026099">
    <property type="entry name" value="Odf2-rel"/>
</dbReference>
<dbReference type="AlphaFoldDB" id="A0A0Q5WI97"/>
<name>A0A0Q5WI97_DROER</name>
<feature type="region of interest" description="Disordered" evidence="6">
    <location>
        <begin position="703"/>
        <end position="725"/>
    </location>
</feature>
<evidence type="ECO:0000256" key="3">
    <source>
        <dbReference type="ARBA" id="ARBA00022490"/>
    </source>
</evidence>
<dbReference type="GO" id="GO:1902017">
    <property type="term" value="P:regulation of cilium assembly"/>
    <property type="evidence" value="ECO:0007669"/>
    <property type="project" value="TreeGrafter"/>
</dbReference>
<dbReference type="Proteomes" id="UP000008711">
    <property type="component" value="Unassembled WGS sequence"/>
</dbReference>
<proteinExistence type="inferred from homology"/>
<gene>
    <name evidence="7" type="primary">Dere\GG24950</name>
    <name evidence="7" type="synonym">dere_GLEANR_9629</name>
    <name evidence="7" type="synonym">GG24950</name>
    <name evidence="7" type="ORF">Dere_GG24950</name>
</gene>
<feature type="region of interest" description="Disordered" evidence="6">
    <location>
        <begin position="388"/>
        <end position="412"/>
    </location>
</feature>
<evidence type="ECO:0000256" key="1">
    <source>
        <dbReference type="ARBA" id="ARBA00004300"/>
    </source>
</evidence>
<reference evidence="7 8" key="2">
    <citation type="journal article" date="2008" name="Bioinformatics">
        <title>Assembly reconciliation.</title>
        <authorList>
            <person name="Zimin A.V."/>
            <person name="Smith D.R."/>
            <person name="Sutton G."/>
            <person name="Yorke J.A."/>
        </authorList>
    </citation>
    <scope>NUCLEOTIDE SEQUENCE [LARGE SCALE GENOMIC DNA]</scope>
    <source>
        <strain evidence="7 8">TSC#14021-0224.01</strain>
    </source>
</reference>
<feature type="compositionally biased region" description="Polar residues" evidence="6">
    <location>
        <begin position="273"/>
        <end position="283"/>
    </location>
</feature>
<reference evidence="7 8" key="1">
    <citation type="journal article" date="2007" name="Nature">
        <title>Evolution of genes and genomes on the Drosophila phylogeny.</title>
        <authorList>
            <consortium name="Drosophila 12 Genomes Consortium"/>
            <person name="Clark A.G."/>
            <person name="Eisen M.B."/>
            <person name="Smith D.R."/>
            <person name="Bergman C.M."/>
            <person name="Oliver B."/>
            <person name="Markow T.A."/>
            <person name="Kaufman T.C."/>
            <person name="Kellis M."/>
            <person name="Gelbart W."/>
            <person name="Iyer V.N."/>
            <person name="Pollard D.A."/>
            <person name="Sackton T.B."/>
            <person name="Larracuente A.M."/>
            <person name="Singh N.D."/>
            <person name="Abad J.P."/>
            <person name="Abt D.N."/>
            <person name="Adryan B."/>
            <person name="Aguade M."/>
            <person name="Akashi H."/>
            <person name="Anderson W.W."/>
            <person name="Aquadro C.F."/>
            <person name="Ardell D.H."/>
            <person name="Arguello R."/>
            <person name="Artieri C.G."/>
            <person name="Barbash D.A."/>
            <person name="Barker D."/>
            <person name="Barsanti P."/>
            <person name="Batterham P."/>
            <person name="Batzoglou S."/>
            <person name="Begun D."/>
            <person name="Bhutkar A."/>
            <person name="Blanco E."/>
            <person name="Bosak S.A."/>
            <person name="Bradley R.K."/>
            <person name="Brand A.D."/>
            <person name="Brent M.R."/>
            <person name="Brooks A.N."/>
            <person name="Brown R.H."/>
            <person name="Butlin R.K."/>
            <person name="Caggese C."/>
            <person name="Calvi B.R."/>
            <person name="Bernardo de Carvalho A."/>
            <person name="Caspi A."/>
            <person name="Castrezana S."/>
            <person name="Celniker S.E."/>
            <person name="Chang J.L."/>
            <person name="Chapple C."/>
            <person name="Chatterji S."/>
            <person name="Chinwalla A."/>
            <person name="Civetta A."/>
            <person name="Clifton S.W."/>
            <person name="Comeron J.M."/>
            <person name="Costello J.C."/>
            <person name="Coyne J.A."/>
            <person name="Daub J."/>
            <person name="David R.G."/>
            <person name="Delcher A.L."/>
            <person name="Delehaunty K."/>
            <person name="Do C.B."/>
            <person name="Ebling H."/>
            <person name="Edwards K."/>
            <person name="Eickbush T."/>
            <person name="Evans J.D."/>
            <person name="Filipski A."/>
            <person name="Findeiss S."/>
            <person name="Freyhult E."/>
            <person name="Fulton L."/>
            <person name="Fulton R."/>
            <person name="Garcia A.C."/>
            <person name="Gardiner A."/>
            <person name="Garfield D.A."/>
            <person name="Garvin B.E."/>
            <person name="Gibson G."/>
            <person name="Gilbert D."/>
            <person name="Gnerre S."/>
            <person name="Godfrey J."/>
            <person name="Good R."/>
            <person name="Gotea V."/>
            <person name="Gravely B."/>
            <person name="Greenberg A.J."/>
            <person name="Griffiths-Jones S."/>
            <person name="Gross S."/>
            <person name="Guigo R."/>
            <person name="Gustafson E.A."/>
            <person name="Haerty W."/>
            <person name="Hahn M.W."/>
            <person name="Halligan D.L."/>
            <person name="Halpern A.L."/>
            <person name="Halter G.M."/>
            <person name="Han M.V."/>
            <person name="Heger A."/>
            <person name="Hillier L."/>
            <person name="Hinrichs A.S."/>
            <person name="Holmes I."/>
            <person name="Hoskins R.A."/>
            <person name="Hubisz M.J."/>
            <person name="Hultmark D."/>
            <person name="Huntley M.A."/>
            <person name="Jaffe D.B."/>
            <person name="Jagadeeshan S."/>
            <person name="Jeck W.R."/>
            <person name="Johnson J."/>
            <person name="Jones C.D."/>
            <person name="Jordan W.C."/>
            <person name="Karpen G.H."/>
            <person name="Kataoka E."/>
            <person name="Keightley P.D."/>
            <person name="Kheradpour P."/>
            <person name="Kirkness E.F."/>
            <person name="Koerich L.B."/>
            <person name="Kristiansen K."/>
            <person name="Kudrna D."/>
            <person name="Kulathinal R.J."/>
            <person name="Kumar S."/>
            <person name="Kwok R."/>
            <person name="Lander E."/>
            <person name="Langley C.H."/>
            <person name="Lapoint R."/>
            <person name="Lazzaro B.P."/>
            <person name="Lee S.J."/>
            <person name="Levesque L."/>
            <person name="Li R."/>
            <person name="Lin C.F."/>
            <person name="Lin M.F."/>
            <person name="Lindblad-Toh K."/>
            <person name="Llopart A."/>
            <person name="Long M."/>
            <person name="Low L."/>
            <person name="Lozovsky E."/>
            <person name="Lu J."/>
            <person name="Luo M."/>
            <person name="Machado C.A."/>
            <person name="Makalowski W."/>
            <person name="Marzo M."/>
            <person name="Matsuda M."/>
            <person name="Matzkin L."/>
            <person name="McAllister B."/>
            <person name="McBride C.S."/>
            <person name="McKernan B."/>
            <person name="McKernan K."/>
            <person name="Mendez-Lago M."/>
            <person name="Minx P."/>
            <person name="Mollenhauer M.U."/>
            <person name="Montooth K."/>
            <person name="Mount S.M."/>
            <person name="Mu X."/>
            <person name="Myers E."/>
            <person name="Negre B."/>
            <person name="Newfeld S."/>
            <person name="Nielsen R."/>
            <person name="Noor M.A."/>
            <person name="O'Grady P."/>
            <person name="Pachter L."/>
            <person name="Papaceit M."/>
            <person name="Parisi M.J."/>
            <person name="Parisi M."/>
            <person name="Parts L."/>
            <person name="Pedersen J.S."/>
            <person name="Pesole G."/>
            <person name="Phillippy A.M."/>
            <person name="Ponting C.P."/>
            <person name="Pop M."/>
            <person name="Porcelli D."/>
            <person name="Powell J.R."/>
            <person name="Prohaska S."/>
            <person name="Pruitt K."/>
            <person name="Puig M."/>
            <person name="Quesneville H."/>
            <person name="Ram K.R."/>
            <person name="Rand D."/>
            <person name="Rasmussen M.D."/>
            <person name="Reed L.K."/>
            <person name="Reenan R."/>
            <person name="Reily A."/>
            <person name="Remington K.A."/>
            <person name="Rieger T.T."/>
            <person name="Ritchie M.G."/>
            <person name="Robin C."/>
            <person name="Rogers Y.H."/>
            <person name="Rohde C."/>
            <person name="Rozas J."/>
            <person name="Rubenfield M.J."/>
            <person name="Ruiz A."/>
            <person name="Russo S."/>
            <person name="Salzberg S.L."/>
            <person name="Sanchez-Gracia A."/>
            <person name="Saranga D.J."/>
            <person name="Sato H."/>
            <person name="Schaeffer S.W."/>
            <person name="Schatz M.C."/>
            <person name="Schlenke T."/>
            <person name="Schwartz R."/>
            <person name="Segarra C."/>
            <person name="Singh R.S."/>
            <person name="Sirot L."/>
            <person name="Sirota M."/>
            <person name="Sisneros N.B."/>
            <person name="Smith C.D."/>
            <person name="Smith T.F."/>
            <person name="Spieth J."/>
            <person name="Stage D.E."/>
            <person name="Stark A."/>
            <person name="Stephan W."/>
            <person name="Strausberg R.L."/>
            <person name="Strempel S."/>
            <person name="Sturgill D."/>
            <person name="Sutton G."/>
            <person name="Sutton G.G."/>
            <person name="Tao W."/>
            <person name="Teichmann S."/>
            <person name="Tobari Y.N."/>
            <person name="Tomimura Y."/>
            <person name="Tsolas J.M."/>
            <person name="Valente V.L."/>
            <person name="Venter E."/>
            <person name="Venter J.C."/>
            <person name="Vicario S."/>
            <person name="Vieira F.G."/>
            <person name="Vilella A.J."/>
            <person name="Villasante A."/>
            <person name="Walenz B."/>
            <person name="Wang J."/>
            <person name="Wasserman M."/>
            <person name="Watts T."/>
            <person name="Wilson D."/>
            <person name="Wilson R.K."/>
            <person name="Wing R.A."/>
            <person name="Wolfner M.F."/>
            <person name="Wong A."/>
            <person name="Wong G.K."/>
            <person name="Wu C.I."/>
            <person name="Wu G."/>
            <person name="Yamamoto D."/>
            <person name="Yang H.P."/>
            <person name="Yang S.P."/>
            <person name="Yorke J.A."/>
            <person name="Yoshida K."/>
            <person name="Zdobnov E."/>
            <person name="Zhang P."/>
            <person name="Zhang Y."/>
            <person name="Zimin A.V."/>
            <person name="Baldwin J."/>
            <person name="Abdouelleil A."/>
            <person name="Abdulkadir J."/>
            <person name="Abebe A."/>
            <person name="Abera B."/>
            <person name="Abreu J."/>
            <person name="Acer S.C."/>
            <person name="Aftuck L."/>
            <person name="Alexander A."/>
            <person name="An P."/>
            <person name="Anderson E."/>
            <person name="Anderson S."/>
            <person name="Arachi H."/>
            <person name="Azer M."/>
            <person name="Bachantsang P."/>
            <person name="Barry A."/>
            <person name="Bayul T."/>
            <person name="Berlin A."/>
            <person name="Bessette D."/>
            <person name="Bloom T."/>
            <person name="Blye J."/>
            <person name="Boguslavskiy L."/>
            <person name="Bonnet C."/>
            <person name="Boukhgalter B."/>
            <person name="Bourzgui I."/>
            <person name="Brown A."/>
            <person name="Cahill P."/>
            <person name="Channer S."/>
            <person name="Cheshatsang Y."/>
            <person name="Chuda L."/>
            <person name="Citroen M."/>
            <person name="Collymore A."/>
            <person name="Cooke P."/>
            <person name="Costello M."/>
            <person name="D'Aco K."/>
            <person name="Daza R."/>
            <person name="De Haan G."/>
            <person name="DeGray S."/>
            <person name="DeMaso C."/>
            <person name="Dhargay N."/>
            <person name="Dooley K."/>
            <person name="Dooley E."/>
            <person name="Doricent M."/>
            <person name="Dorje P."/>
            <person name="Dorjee K."/>
            <person name="Dupes A."/>
            <person name="Elong R."/>
            <person name="Falk J."/>
            <person name="Farina A."/>
            <person name="Faro S."/>
            <person name="Ferguson D."/>
            <person name="Fisher S."/>
            <person name="Foley C.D."/>
            <person name="Franke A."/>
            <person name="Friedrich D."/>
            <person name="Gadbois L."/>
            <person name="Gearin G."/>
            <person name="Gearin C.R."/>
            <person name="Giannoukos G."/>
            <person name="Goode T."/>
            <person name="Graham J."/>
            <person name="Grandbois E."/>
            <person name="Grewal S."/>
            <person name="Gyaltsen K."/>
            <person name="Hafez N."/>
            <person name="Hagos B."/>
            <person name="Hall J."/>
            <person name="Henson C."/>
            <person name="Hollinger A."/>
            <person name="Honan T."/>
            <person name="Huard M.D."/>
            <person name="Hughes L."/>
            <person name="Hurhula B."/>
            <person name="Husby M.E."/>
            <person name="Kamat A."/>
            <person name="Kanga B."/>
            <person name="Kashin S."/>
            <person name="Khazanovich D."/>
            <person name="Kisner P."/>
            <person name="Lance K."/>
            <person name="Lara M."/>
            <person name="Lee W."/>
            <person name="Lennon N."/>
            <person name="Letendre F."/>
            <person name="LeVine R."/>
            <person name="Lipovsky A."/>
            <person name="Liu X."/>
            <person name="Liu J."/>
            <person name="Liu S."/>
            <person name="Lokyitsang T."/>
            <person name="Lokyitsang Y."/>
            <person name="Lubonja R."/>
            <person name="Lui A."/>
            <person name="MacDonald P."/>
            <person name="Magnisalis V."/>
            <person name="Maru K."/>
            <person name="Matthews C."/>
            <person name="McCusker W."/>
            <person name="McDonough S."/>
            <person name="Mehta T."/>
            <person name="Meldrim J."/>
            <person name="Meneus L."/>
            <person name="Mihai O."/>
            <person name="Mihalev A."/>
            <person name="Mihova T."/>
            <person name="Mittelman R."/>
            <person name="Mlenga V."/>
            <person name="Montmayeur A."/>
            <person name="Mulrain L."/>
            <person name="Navidi A."/>
            <person name="Naylor J."/>
            <person name="Negash T."/>
            <person name="Nguyen T."/>
            <person name="Nguyen N."/>
            <person name="Nicol R."/>
            <person name="Norbu C."/>
            <person name="Norbu N."/>
            <person name="Novod N."/>
            <person name="O'Neill B."/>
            <person name="Osman S."/>
            <person name="Markiewicz E."/>
            <person name="Oyono O.L."/>
            <person name="Patti C."/>
            <person name="Phunkhang P."/>
            <person name="Pierre F."/>
            <person name="Priest M."/>
            <person name="Raghuraman S."/>
            <person name="Rege F."/>
            <person name="Reyes R."/>
            <person name="Rise C."/>
            <person name="Rogov P."/>
            <person name="Ross K."/>
            <person name="Ryan E."/>
            <person name="Settipalli S."/>
            <person name="Shea T."/>
            <person name="Sherpa N."/>
            <person name="Shi L."/>
            <person name="Shih D."/>
            <person name="Sparrow T."/>
            <person name="Spaulding J."/>
            <person name="Stalker J."/>
            <person name="Stange-Thomann N."/>
            <person name="Stavropoulos S."/>
            <person name="Stone C."/>
            <person name="Strader C."/>
            <person name="Tesfaye S."/>
            <person name="Thomson T."/>
            <person name="Thoulutsang Y."/>
            <person name="Thoulutsang D."/>
            <person name="Topham K."/>
            <person name="Topping I."/>
            <person name="Tsamla T."/>
            <person name="Vassiliev H."/>
            <person name="Vo A."/>
            <person name="Wangchuk T."/>
            <person name="Wangdi T."/>
            <person name="Weiand M."/>
            <person name="Wilkinson J."/>
            <person name="Wilson A."/>
            <person name="Yadav S."/>
            <person name="Young G."/>
            <person name="Yu Q."/>
            <person name="Zembek L."/>
            <person name="Zhong D."/>
            <person name="Zimmer A."/>
            <person name="Zwirko Z."/>
            <person name="Jaffe D.B."/>
            <person name="Alvarez P."/>
            <person name="Brockman W."/>
            <person name="Butler J."/>
            <person name="Chin C."/>
            <person name="Gnerre S."/>
            <person name="Grabherr M."/>
            <person name="Kleber M."/>
            <person name="Mauceli E."/>
            <person name="MacCallum I."/>
        </authorList>
    </citation>
    <scope>NUCLEOTIDE SEQUENCE [LARGE SCALE GENOMIC DNA]</scope>
    <source>
        <strain evidence="7 8">TSC#14021-0224.01</strain>
    </source>
</reference>
<dbReference type="GO" id="GO:0005813">
    <property type="term" value="C:centrosome"/>
    <property type="evidence" value="ECO:0007669"/>
    <property type="project" value="UniProtKB-SubCell"/>
</dbReference>
<feature type="compositionally biased region" description="Basic and acidic residues" evidence="6">
    <location>
        <begin position="389"/>
        <end position="410"/>
    </location>
</feature>
<feature type="region of interest" description="Disordered" evidence="6">
    <location>
        <begin position="85"/>
        <end position="156"/>
    </location>
</feature>
<keyword evidence="3" id="KW-0963">Cytoplasm</keyword>
<keyword evidence="8" id="KW-1185">Reference proteome</keyword>
<feature type="region of interest" description="Disordered" evidence="6">
    <location>
        <begin position="254"/>
        <end position="285"/>
    </location>
</feature>
<keyword evidence="4" id="KW-0175">Coiled coil</keyword>
<evidence type="ECO:0000313" key="8">
    <source>
        <dbReference type="Proteomes" id="UP000008711"/>
    </source>
</evidence>
<feature type="compositionally biased region" description="Polar residues" evidence="6">
    <location>
        <begin position="102"/>
        <end position="111"/>
    </location>
</feature>
<dbReference type="SMR" id="A0A0Q5WI97"/>
<feature type="compositionally biased region" description="Basic and acidic residues" evidence="6">
    <location>
        <begin position="118"/>
        <end position="130"/>
    </location>
</feature>
<sequence>MACSDLGEANEGSRSTGLGTRSCFIDFEWRSPRSQDGQGSVLREECVARHLFGETNNYIYYCRYLNWFKIKTQCSLKEMMLKPSRRPLAPRQRSLGFRPQNRRGTSSSKTSMGLDFALDEKNEDRAEEKSSYVSISRQKSADKVQDTRSASSLGFGEHCSPSIAKLPRSSREGKEVNLIMSDGEPEDYRKGQAAKRRLPSSEAIGSKLKEELCKYKQELKDYNESTKDLEEKYMKINYELCEMQQKHKQFVSSRKQASQMDLGSEADPDGFYSSASSVTSQTTIRRRSPQILRSNTSFMTVLSVHSSCDEINAKKYASARTTHQPKHHQHKDDLPSQVNSVFDSRIVETLANRHVKRTKRSLEQDDREREPASFKDVYSVLKDVINTSQDHKYKHERDRGRDRDRNRDSGDLSQLLTTIKGLKSEQVQFRTLIRQQQERIADYHTRCVKAQDIMSTQKQEIEKLHVNNKQLESSIYHDIDSLRSKIDTKLRSVSHLPKLMRDEHSKYETVMRENCLLADKLHALQQEAMQLKVKIDELGRRKLVTINRLKAAERDLKIFKNYNSALKTEKRKLTQELSTMKDQLEQLQASSKRQLSRHREQSEKQRRDLQKKIYDLELKLSRSQNSTSSLIQERDSLIAELQTQLHTLVHNFEVSQKHIRVLRRHIYSMTNQGAPGIGCSGSGSAGISHLTSGGSHRPSLIRINPLSQGSSNGRFGAPRTLKATI</sequence>
<feature type="compositionally biased region" description="Basic and acidic residues" evidence="6">
    <location>
        <begin position="597"/>
        <end position="608"/>
    </location>
</feature>
<keyword evidence="5" id="KW-0206">Cytoskeleton</keyword>
<dbReference type="EMBL" id="CH954177">
    <property type="protein sequence ID" value="KQS70046.1"/>
    <property type="molecule type" value="Genomic_DNA"/>
</dbReference>
<comment type="similarity">
    <text evidence="2">Belongs to the ODF2 family.</text>
</comment>
<dbReference type="PANTHER" id="PTHR23162">
    <property type="entry name" value="OUTER DENSE FIBER OF SPERM TAILS 2"/>
    <property type="match status" value="1"/>
</dbReference>
<accession>A0A0Q5WI97</accession>
<evidence type="ECO:0000256" key="5">
    <source>
        <dbReference type="ARBA" id="ARBA00023212"/>
    </source>
</evidence>
<evidence type="ECO:0000313" key="7">
    <source>
        <dbReference type="EMBL" id="KQS70046.1"/>
    </source>
</evidence>
<protein>
    <submittedName>
        <fullName evidence="7">Uncharacterized protein, isoform B</fullName>
    </submittedName>
</protein>
<dbReference type="OrthoDB" id="413404at2759"/>
<evidence type="ECO:0000256" key="4">
    <source>
        <dbReference type="ARBA" id="ARBA00023054"/>
    </source>
</evidence>
<organism evidence="7 8">
    <name type="scientific">Drosophila erecta</name>
    <name type="common">Fruit fly</name>
    <dbReference type="NCBI Taxonomy" id="7220"/>
    <lineage>
        <taxon>Eukaryota</taxon>
        <taxon>Metazoa</taxon>
        <taxon>Ecdysozoa</taxon>
        <taxon>Arthropoda</taxon>
        <taxon>Hexapoda</taxon>
        <taxon>Insecta</taxon>
        <taxon>Pterygota</taxon>
        <taxon>Neoptera</taxon>
        <taxon>Endopterygota</taxon>
        <taxon>Diptera</taxon>
        <taxon>Brachycera</taxon>
        <taxon>Muscomorpha</taxon>
        <taxon>Ephydroidea</taxon>
        <taxon>Drosophilidae</taxon>
        <taxon>Drosophila</taxon>
        <taxon>Sophophora</taxon>
    </lineage>
</organism>